<dbReference type="EMBL" id="CABM01000042">
    <property type="protein sequence ID" value="CBH97176.1"/>
    <property type="molecule type" value="Genomic_DNA"/>
</dbReference>
<dbReference type="AlphaFoldDB" id="E6PQH1"/>
<proteinExistence type="predicted"/>
<name>E6PQH1_9ZZZZ</name>
<organism evidence="1">
    <name type="scientific">mine drainage metagenome</name>
    <dbReference type="NCBI Taxonomy" id="410659"/>
    <lineage>
        <taxon>unclassified sequences</taxon>
        <taxon>metagenomes</taxon>
        <taxon>ecological metagenomes</taxon>
    </lineage>
</organism>
<evidence type="ECO:0008006" key="2">
    <source>
        <dbReference type="Google" id="ProtNLM"/>
    </source>
</evidence>
<evidence type="ECO:0000313" key="1">
    <source>
        <dbReference type="EMBL" id="CBH97176.1"/>
    </source>
</evidence>
<accession>E6PQH1</accession>
<comment type="caution">
    <text evidence="1">The sequence shown here is derived from an EMBL/GenBank/DDBJ whole genome shotgun (WGS) entry which is preliminary data.</text>
</comment>
<gene>
    <name evidence="1" type="ORF">CARN2_2648</name>
</gene>
<protein>
    <recommendedName>
        <fullName evidence="2">Lipoprotein</fullName>
    </recommendedName>
</protein>
<reference evidence="1" key="1">
    <citation type="submission" date="2009-10" db="EMBL/GenBank/DDBJ databases">
        <title>Diversity of trophic interactions inside an arsenic-rich microbial ecosystem.</title>
        <authorList>
            <person name="Bertin P.N."/>
            <person name="Heinrich-Salmeron A."/>
            <person name="Pelletier E."/>
            <person name="Goulhen-Chollet F."/>
            <person name="Arsene-Ploetze F."/>
            <person name="Gallien S."/>
            <person name="Calteau A."/>
            <person name="Vallenet D."/>
            <person name="Casiot C."/>
            <person name="Chane-Woon-Ming B."/>
            <person name="Giloteaux L."/>
            <person name="Barakat M."/>
            <person name="Bonnefoy V."/>
            <person name="Bruneel O."/>
            <person name="Chandler M."/>
            <person name="Cleiss J."/>
            <person name="Duran R."/>
            <person name="Elbaz-Poulichet F."/>
            <person name="Fonknechten N."/>
            <person name="Lauga B."/>
            <person name="Mornico D."/>
            <person name="Ortet P."/>
            <person name="Schaeffer C."/>
            <person name="Siguier P."/>
            <person name="Alexander Thil Smith A."/>
            <person name="Van Dorsselaer A."/>
            <person name="Weissenbach J."/>
            <person name="Medigue C."/>
            <person name="Le Paslier D."/>
        </authorList>
    </citation>
    <scope>NUCLEOTIDE SEQUENCE</scope>
</reference>
<sequence length="113" mass="12158">MKNIILIFAAAILSACAHSGVISIGPDTYMIANSEWGFTSGGVQKAKVMKEASDYCNSIDKQMLPISTSQNDVAFGKTPAAEVQFRCLSHGDPELQRPTLQPIPAMVIETKSK</sequence>
<dbReference type="PROSITE" id="PS51257">
    <property type="entry name" value="PROKAR_LIPOPROTEIN"/>
    <property type="match status" value="1"/>
</dbReference>